<dbReference type="Proteomes" id="UP000529946">
    <property type="component" value="Unassembled WGS sequence"/>
</dbReference>
<protein>
    <submittedName>
        <fullName evidence="3">NitT/TauT family transport system substrate-binding protein</fullName>
    </submittedName>
</protein>
<keyword evidence="4" id="KW-1185">Reference proteome</keyword>
<evidence type="ECO:0000313" key="3">
    <source>
        <dbReference type="EMBL" id="MBB4083901.1"/>
    </source>
</evidence>
<gene>
    <name evidence="3" type="ORF">GGR12_002789</name>
</gene>
<dbReference type="RefSeq" id="WP_183205042.1">
    <property type="nucleotide sequence ID" value="NZ_BAAAER010000003.1"/>
</dbReference>
<dbReference type="PROSITE" id="PS51257">
    <property type="entry name" value="PROKAR_LIPOPROTEIN"/>
    <property type="match status" value="1"/>
</dbReference>
<dbReference type="GO" id="GO:0009228">
    <property type="term" value="P:thiamine biosynthetic process"/>
    <property type="evidence" value="ECO:0007669"/>
    <property type="project" value="InterPro"/>
</dbReference>
<feature type="domain" description="SsuA/THI5-like" evidence="2">
    <location>
        <begin position="57"/>
        <end position="261"/>
    </location>
</feature>
<organism evidence="3 4">
    <name type="scientific">Brevundimonas lenta</name>
    <dbReference type="NCBI Taxonomy" id="424796"/>
    <lineage>
        <taxon>Bacteria</taxon>
        <taxon>Pseudomonadati</taxon>
        <taxon>Pseudomonadota</taxon>
        <taxon>Alphaproteobacteria</taxon>
        <taxon>Caulobacterales</taxon>
        <taxon>Caulobacteraceae</taxon>
        <taxon>Brevundimonas</taxon>
    </lineage>
</organism>
<dbReference type="InterPro" id="IPR006311">
    <property type="entry name" value="TAT_signal"/>
</dbReference>
<comment type="caution">
    <text evidence="3">The sequence shown here is derived from an EMBL/GenBank/DDBJ whole genome shotgun (WGS) entry which is preliminary data.</text>
</comment>
<reference evidence="3 4" key="1">
    <citation type="submission" date="2020-08" db="EMBL/GenBank/DDBJ databases">
        <title>Genomic Encyclopedia of Type Strains, Phase IV (KMG-IV): sequencing the most valuable type-strain genomes for metagenomic binning, comparative biology and taxonomic classification.</title>
        <authorList>
            <person name="Goeker M."/>
        </authorList>
    </citation>
    <scope>NUCLEOTIDE SEQUENCE [LARGE SCALE GENOMIC DNA]</scope>
    <source>
        <strain evidence="3 4">DSM 23960</strain>
    </source>
</reference>
<evidence type="ECO:0000256" key="1">
    <source>
        <dbReference type="SAM" id="SignalP"/>
    </source>
</evidence>
<dbReference type="Pfam" id="PF09084">
    <property type="entry name" value="NMT1"/>
    <property type="match status" value="1"/>
</dbReference>
<dbReference type="AlphaFoldDB" id="A0A7W6JF08"/>
<evidence type="ECO:0000313" key="4">
    <source>
        <dbReference type="Proteomes" id="UP000529946"/>
    </source>
</evidence>
<dbReference type="PANTHER" id="PTHR31528:SF3">
    <property type="entry name" value="THIAMINE BIOSYNTHESIS PROTEIN HI_0357-RELATED"/>
    <property type="match status" value="1"/>
</dbReference>
<sequence length="348" mass="37953">MSRRGIRRLSPDRRTLLAGAGAMAAVTALSACGRSEVEPDADGRIRLRFATDWRAQAEHGGFYQALASGAYEKRGLNVQIMQGGPNVNVPQLLASGAVELGMGSNSFIPMNLVAEGAPVKAVAAFFQKDPQVLIAHPDPALRSIADLQGRPFLLADASINAFWVWLKAKYGFTDDQVRKYTFNLAPFLADEQAVQQGYLTSEPFTIEREAGFTPRVFLLADEGYPSYATMVLAPNAFARDNAEALRNFIAASAEGWRDYIQGDGKAADALIRKANPDMTQDILDQARAKLKENGMVDGGDAALYGLGTMTADRWRDFFEVTSQAGVYPTNLDWRQAFTTQYLPGRGRG</sequence>
<keyword evidence="1" id="KW-0732">Signal</keyword>
<name>A0A7W6JF08_9CAUL</name>
<accession>A0A7W6JF08</accession>
<dbReference type="PANTHER" id="PTHR31528">
    <property type="entry name" value="4-AMINO-5-HYDROXYMETHYL-2-METHYLPYRIMIDINE PHOSPHATE SYNTHASE THI11-RELATED"/>
    <property type="match status" value="1"/>
</dbReference>
<evidence type="ECO:0000259" key="2">
    <source>
        <dbReference type="Pfam" id="PF09084"/>
    </source>
</evidence>
<dbReference type="InterPro" id="IPR015168">
    <property type="entry name" value="SsuA/THI5"/>
</dbReference>
<dbReference type="EMBL" id="JACIDM010000003">
    <property type="protein sequence ID" value="MBB4083901.1"/>
    <property type="molecule type" value="Genomic_DNA"/>
</dbReference>
<dbReference type="InterPro" id="IPR027939">
    <property type="entry name" value="NMT1/THI5"/>
</dbReference>
<proteinExistence type="predicted"/>
<feature type="signal peptide" evidence="1">
    <location>
        <begin position="1"/>
        <end position="24"/>
    </location>
</feature>
<dbReference type="SUPFAM" id="SSF53850">
    <property type="entry name" value="Periplasmic binding protein-like II"/>
    <property type="match status" value="1"/>
</dbReference>
<feature type="chain" id="PRO_5031115424" evidence="1">
    <location>
        <begin position="25"/>
        <end position="348"/>
    </location>
</feature>
<dbReference type="Gene3D" id="3.40.190.10">
    <property type="entry name" value="Periplasmic binding protein-like II"/>
    <property type="match status" value="2"/>
</dbReference>
<dbReference type="PROSITE" id="PS51318">
    <property type="entry name" value="TAT"/>
    <property type="match status" value="1"/>
</dbReference>